<feature type="compositionally biased region" description="Basic and acidic residues" evidence="1">
    <location>
        <begin position="183"/>
        <end position="198"/>
    </location>
</feature>
<dbReference type="RefSeq" id="WP_050431955.1">
    <property type="nucleotide sequence ID" value="NZ_CP012159.1"/>
</dbReference>
<dbReference type="AlphaFoldDB" id="A0A0K1EGI2"/>
<feature type="compositionally biased region" description="Low complexity" evidence="1">
    <location>
        <begin position="209"/>
        <end position="225"/>
    </location>
</feature>
<feature type="region of interest" description="Disordered" evidence="1">
    <location>
        <begin position="169"/>
        <end position="235"/>
    </location>
</feature>
<dbReference type="KEGG" id="ccro:CMC5_041120"/>
<dbReference type="Pfam" id="PF02620">
    <property type="entry name" value="YceD"/>
    <property type="match status" value="1"/>
</dbReference>
<evidence type="ECO:0000313" key="2">
    <source>
        <dbReference type="EMBL" id="AKT39959.1"/>
    </source>
</evidence>
<dbReference type="InterPro" id="IPR003772">
    <property type="entry name" value="YceD"/>
</dbReference>
<dbReference type="STRING" id="52.CMC5_041120"/>
<evidence type="ECO:0000256" key="1">
    <source>
        <dbReference type="SAM" id="MobiDB-lite"/>
    </source>
</evidence>
<name>A0A0K1EGI2_CHOCO</name>
<protein>
    <recommendedName>
        <fullName evidence="4">DUF177 domain-containing protein</fullName>
    </recommendedName>
</protein>
<sequence>MPLLSYVANDIDITGTPVDATLPESWLTSELSEAEAIALGPGTIKGRLSRSGPTEIVVRGRVGARVTVPCARCLGPAQVSVDAEMALLLLPAKAARHAEGANGKSSKSKGSADREPEYEFSSEEADQDVYDGEIVVLDGFVREAILLELPSFPLCSEACPGIGAAVLGSAEEDAPSSPPEQPAEERPASIADLRDRFAQRSGRIPGPPALNGANGSAGHAASLSNETLKKKSKKE</sequence>
<reference evidence="2 3" key="1">
    <citation type="submission" date="2015-07" db="EMBL/GenBank/DDBJ databases">
        <title>Genome analysis of myxobacterium Chondromyces crocatus Cm c5 reveals a high potential for natural compound synthesis and the genetic basis for the loss of fruiting body formation.</title>
        <authorList>
            <person name="Zaburannyi N."/>
            <person name="Bunk B."/>
            <person name="Maier J."/>
            <person name="Overmann J."/>
            <person name="Mueller R."/>
        </authorList>
    </citation>
    <scope>NUCLEOTIDE SEQUENCE [LARGE SCALE GENOMIC DNA]</scope>
    <source>
        <strain evidence="2 3">Cm c5</strain>
    </source>
</reference>
<evidence type="ECO:0008006" key="4">
    <source>
        <dbReference type="Google" id="ProtNLM"/>
    </source>
</evidence>
<proteinExistence type="predicted"/>
<gene>
    <name evidence="2" type="ORF">CMC5_041120</name>
</gene>
<organism evidence="2 3">
    <name type="scientific">Chondromyces crocatus</name>
    <dbReference type="NCBI Taxonomy" id="52"/>
    <lineage>
        <taxon>Bacteria</taxon>
        <taxon>Pseudomonadati</taxon>
        <taxon>Myxococcota</taxon>
        <taxon>Polyangia</taxon>
        <taxon>Polyangiales</taxon>
        <taxon>Polyangiaceae</taxon>
        <taxon>Chondromyces</taxon>
    </lineage>
</organism>
<dbReference type="EMBL" id="CP012159">
    <property type="protein sequence ID" value="AKT39959.1"/>
    <property type="molecule type" value="Genomic_DNA"/>
</dbReference>
<evidence type="ECO:0000313" key="3">
    <source>
        <dbReference type="Proteomes" id="UP000067626"/>
    </source>
</evidence>
<accession>A0A0K1EGI2</accession>
<dbReference type="OrthoDB" id="9790372at2"/>
<dbReference type="Proteomes" id="UP000067626">
    <property type="component" value="Chromosome"/>
</dbReference>
<feature type="region of interest" description="Disordered" evidence="1">
    <location>
        <begin position="99"/>
        <end position="125"/>
    </location>
</feature>
<keyword evidence="3" id="KW-1185">Reference proteome</keyword>